<dbReference type="SUPFAM" id="SSF51735">
    <property type="entry name" value="NAD(P)-binding Rossmann-fold domains"/>
    <property type="match status" value="1"/>
</dbReference>
<evidence type="ECO:0000313" key="3">
    <source>
        <dbReference type="EMBL" id="MEY8038067.1"/>
    </source>
</evidence>
<dbReference type="PANTHER" id="PTHR44196:SF1">
    <property type="entry name" value="DEHYDROGENASE_REDUCTASE SDR FAMILY MEMBER 7B"/>
    <property type="match status" value="1"/>
</dbReference>
<dbReference type="Pfam" id="PF00106">
    <property type="entry name" value="adh_short"/>
    <property type="match status" value="1"/>
</dbReference>
<comment type="caution">
    <text evidence="3">The sequence shown here is derived from an EMBL/GenBank/DDBJ whole genome shotgun (WGS) entry which is preliminary data.</text>
</comment>
<evidence type="ECO:0000256" key="1">
    <source>
        <dbReference type="ARBA" id="ARBA00006484"/>
    </source>
</evidence>
<accession>A0ABV4CDA1</accession>
<evidence type="ECO:0000313" key="4">
    <source>
        <dbReference type="Proteomes" id="UP001564626"/>
    </source>
</evidence>
<evidence type="ECO:0000256" key="2">
    <source>
        <dbReference type="ARBA" id="ARBA00023002"/>
    </source>
</evidence>
<dbReference type="EMBL" id="JBGEHV010000002">
    <property type="protein sequence ID" value="MEY8038067.1"/>
    <property type="molecule type" value="Genomic_DNA"/>
</dbReference>
<dbReference type="GO" id="GO:0016491">
    <property type="term" value="F:oxidoreductase activity"/>
    <property type="evidence" value="ECO:0007669"/>
    <property type="project" value="UniProtKB-KW"/>
</dbReference>
<dbReference type="InterPro" id="IPR020904">
    <property type="entry name" value="Sc_DH/Rdtase_CS"/>
</dbReference>
<dbReference type="EC" id="1.-.-.-" evidence="3"/>
<keyword evidence="2 3" id="KW-0560">Oxidoreductase</keyword>
<dbReference type="PROSITE" id="PS00061">
    <property type="entry name" value="ADH_SHORT"/>
    <property type="match status" value="1"/>
</dbReference>
<dbReference type="RefSeq" id="WP_345361346.1">
    <property type="nucleotide sequence ID" value="NZ_BAABII010000005.1"/>
</dbReference>
<dbReference type="PRINTS" id="PR00081">
    <property type="entry name" value="GDHRDH"/>
</dbReference>
<dbReference type="Proteomes" id="UP001564626">
    <property type="component" value="Unassembled WGS sequence"/>
</dbReference>
<dbReference type="PANTHER" id="PTHR44196">
    <property type="entry name" value="DEHYDROGENASE/REDUCTASE SDR FAMILY MEMBER 7B"/>
    <property type="match status" value="1"/>
</dbReference>
<dbReference type="Gene3D" id="3.40.50.720">
    <property type="entry name" value="NAD(P)-binding Rossmann-like Domain"/>
    <property type="match status" value="1"/>
</dbReference>
<name>A0ABV4CDA1_9PSEU</name>
<keyword evidence="4" id="KW-1185">Reference proteome</keyword>
<comment type="similarity">
    <text evidence="1">Belongs to the short-chain dehydrogenases/reductases (SDR) family.</text>
</comment>
<gene>
    <name evidence="3" type="ORF">AB8O55_01530</name>
</gene>
<sequence length="264" mass="27333">MGEERELALVTGASSGIGFELAKQCAEQGYDLLVNAEDSGLEPAAGRLAGTGTTVRSVRADLRSADGVEQLHGAVRATGRPVAVALLNAGVGQGGAFVDNALTDEMDVVDLNIRSTLHLAKLLLPDMVRRGAGKVLISSSVGAMVPGSYQAVYNASKSFLQSFAEAVQEELKDTGVTITSLMPGPTETNFFHRAGMDDTRIGRSTKDDPAEVAEQGLRALLAGRGKVVAGSMRTKAQAAAGHVVPDRAKAAAHRQLAGPGSGER</sequence>
<dbReference type="CDD" id="cd05233">
    <property type="entry name" value="SDR_c"/>
    <property type="match status" value="1"/>
</dbReference>
<reference evidence="3 4" key="1">
    <citation type="submission" date="2024-08" db="EMBL/GenBank/DDBJ databases">
        <title>Genome mining of Saccharopolyspora cebuensis PGLac3 from Nigerian medicinal plant.</title>
        <authorList>
            <person name="Ezeobiora C.E."/>
            <person name="Igbokwe N.H."/>
            <person name="Amin D.H."/>
            <person name="Mendie U.E."/>
        </authorList>
    </citation>
    <scope>NUCLEOTIDE SEQUENCE [LARGE SCALE GENOMIC DNA]</scope>
    <source>
        <strain evidence="3 4">PGLac3</strain>
    </source>
</reference>
<organism evidence="3 4">
    <name type="scientific">Saccharopolyspora cebuensis</name>
    <dbReference type="NCBI Taxonomy" id="418759"/>
    <lineage>
        <taxon>Bacteria</taxon>
        <taxon>Bacillati</taxon>
        <taxon>Actinomycetota</taxon>
        <taxon>Actinomycetes</taxon>
        <taxon>Pseudonocardiales</taxon>
        <taxon>Pseudonocardiaceae</taxon>
        <taxon>Saccharopolyspora</taxon>
    </lineage>
</organism>
<dbReference type="InterPro" id="IPR036291">
    <property type="entry name" value="NAD(P)-bd_dom_sf"/>
</dbReference>
<dbReference type="InterPro" id="IPR002347">
    <property type="entry name" value="SDR_fam"/>
</dbReference>
<protein>
    <submittedName>
        <fullName evidence="3">SDR family NAD(P)-dependent oxidoreductase</fullName>
        <ecNumber evidence="3">1.-.-.-</ecNumber>
    </submittedName>
</protein>
<proteinExistence type="inferred from homology"/>